<keyword evidence="6" id="KW-0238">DNA-binding</keyword>
<evidence type="ECO:0000256" key="6">
    <source>
        <dbReference type="ARBA" id="ARBA00023125"/>
    </source>
</evidence>
<dbReference type="Gene3D" id="3.40.50.2300">
    <property type="match status" value="2"/>
</dbReference>
<dbReference type="InterPro" id="IPR011006">
    <property type="entry name" value="CheY-like_superfamily"/>
</dbReference>
<evidence type="ECO:0000313" key="14">
    <source>
        <dbReference type="Proteomes" id="UP000005744"/>
    </source>
</evidence>
<dbReference type="SMART" id="SM00388">
    <property type="entry name" value="HisKA"/>
    <property type="match status" value="1"/>
</dbReference>
<gene>
    <name evidence="13" type="ORF">BegalDRAFT_0433</name>
</gene>
<dbReference type="Proteomes" id="UP000005744">
    <property type="component" value="Unassembled WGS sequence"/>
</dbReference>
<dbReference type="Gene3D" id="3.30.565.10">
    <property type="entry name" value="Histidine kinase-like ATPase, C-terminal domain"/>
    <property type="match status" value="1"/>
</dbReference>
<keyword evidence="3 8" id="KW-0597">Phosphoprotein</keyword>
<dbReference type="SMART" id="SM00387">
    <property type="entry name" value="HATPase_c"/>
    <property type="match status" value="1"/>
</dbReference>
<dbReference type="GO" id="GO:0003677">
    <property type="term" value="F:DNA binding"/>
    <property type="evidence" value="ECO:0007669"/>
    <property type="project" value="UniProtKB-KW"/>
</dbReference>
<dbReference type="SMART" id="SM00448">
    <property type="entry name" value="REC"/>
    <property type="match status" value="2"/>
</dbReference>
<dbReference type="EMBL" id="JH600070">
    <property type="protein sequence ID" value="EIJ41352.1"/>
    <property type="molecule type" value="Genomic_DNA"/>
</dbReference>
<evidence type="ECO:0000256" key="7">
    <source>
        <dbReference type="ARBA" id="ARBA00023163"/>
    </source>
</evidence>
<dbReference type="SUPFAM" id="SSF47384">
    <property type="entry name" value="Homodimeric domain of signal transducing histidine kinase"/>
    <property type="match status" value="1"/>
</dbReference>
<evidence type="ECO:0000256" key="4">
    <source>
        <dbReference type="ARBA" id="ARBA00023012"/>
    </source>
</evidence>
<dbReference type="InterPro" id="IPR036890">
    <property type="entry name" value="HATPase_C_sf"/>
</dbReference>
<dbReference type="InterPro" id="IPR004358">
    <property type="entry name" value="Sig_transdc_His_kin-like_C"/>
</dbReference>
<dbReference type="InterPro" id="IPR001789">
    <property type="entry name" value="Sig_transdc_resp-reg_receiver"/>
</dbReference>
<dbReference type="InterPro" id="IPR005467">
    <property type="entry name" value="His_kinase_dom"/>
</dbReference>
<dbReference type="SUPFAM" id="SSF52172">
    <property type="entry name" value="CheY-like"/>
    <property type="match status" value="2"/>
</dbReference>
<dbReference type="InterPro" id="IPR003594">
    <property type="entry name" value="HATPase_dom"/>
</dbReference>
<keyword evidence="9" id="KW-0175">Coiled coil</keyword>
<dbReference type="STRING" id="395493.BegalDRAFT_0433"/>
<dbReference type="PANTHER" id="PTHR43547:SF2">
    <property type="entry name" value="HYBRID SIGNAL TRANSDUCTION HISTIDINE KINASE C"/>
    <property type="match status" value="1"/>
</dbReference>
<dbReference type="PROSITE" id="PS50113">
    <property type="entry name" value="PAC"/>
    <property type="match status" value="1"/>
</dbReference>
<dbReference type="SUPFAM" id="SSF55785">
    <property type="entry name" value="PYP-like sensor domain (PAS domain)"/>
    <property type="match status" value="1"/>
</dbReference>
<evidence type="ECO:0000256" key="8">
    <source>
        <dbReference type="PROSITE-ProRule" id="PRU00169"/>
    </source>
</evidence>
<evidence type="ECO:0000256" key="3">
    <source>
        <dbReference type="ARBA" id="ARBA00022553"/>
    </source>
</evidence>
<dbReference type="InterPro" id="IPR003661">
    <property type="entry name" value="HisK_dim/P_dom"/>
</dbReference>
<dbReference type="Pfam" id="PF02518">
    <property type="entry name" value="HATPase_c"/>
    <property type="match status" value="1"/>
</dbReference>
<dbReference type="OrthoDB" id="5621394at2"/>
<feature type="domain" description="Histidine kinase" evidence="10">
    <location>
        <begin position="315"/>
        <end position="532"/>
    </location>
</feature>
<dbReference type="PROSITE" id="PS50110">
    <property type="entry name" value="RESPONSE_REGULATORY"/>
    <property type="match status" value="2"/>
</dbReference>
<dbReference type="Pfam" id="PF08447">
    <property type="entry name" value="PAS_3"/>
    <property type="match status" value="1"/>
</dbReference>
<dbReference type="CDD" id="cd00130">
    <property type="entry name" value="PAS"/>
    <property type="match status" value="1"/>
</dbReference>
<dbReference type="InterPro" id="IPR000700">
    <property type="entry name" value="PAS-assoc_C"/>
</dbReference>
<dbReference type="InterPro" id="IPR000014">
    <property type="entry name" value="PAS"/>
</dbReference>
<evidence type="ECO:0000313" key="13">
    <source>
        <dbReference type="EMBL" id="EIJ41352.1"/>
    </source>
</evidence>
<evidence type="ECO:0000256" key="9">
    <source>
        <dbReference type="SAM" id="Coils"/>
    </source>
</evidence>
<feature type="modified residue" description="4-aspartylphosphate" evidence="8">
    <location>
        <position position="61"/>
    </location>
</feature>
<evidence type="ECO:0000256" key="1">
    <source>
        <dbReference type="ARBA" id="ARBA00000085"/>
    </source>
</evidence>
<dbReference type="SUPFAM" id="SSF55874">
    <property type="entry name" value="ATPase domain of HSP90 chaperone/DNA topoisomerase II/histidine kinase"/>
    <property type="match status" value="1"/>
</dbReference>
<dbReference type="AlphaFoldDB" id="I3CCK9"/>
<feature type="domain" description="Response regulatory" evidence="11">
    <location>
        <begin position="534"/>
        <end position="651"/>
    </location>
</feature>
<keyword evidence="5" id="KW-0805">Transcription regulation</keyword>
<name>I3CCK9_9GAMM</name>
<proteinExistence type="predicted"/>
<dbReference type="eggNOG" id="COG3706">
    <property type="taxonomic scope" value="Bacteria"/>
</dbReference>
<dbReference type="FunFam" id="3.40.50.2300:FF:000001">
    <property type="entry name" value="DNA-binding response regulator PhoB"/>
    <property type="match status" value="1"/>
</dbReference>
<organism evidence="13 14">
    <name type="scientific">Beggiatoa alba B18LD</name>
    <dbReference type="NCBI Taxonomy" id="395493"/>
    <lineage>
        <taxon>Bacteria</taxon>
        <taxon>Pseudomonadati</taxon>
        <taxon>Pseudomonadota</taxon>
        <taxon>Gammaproteobacteria</taxon>
        <taxon>Thiotrichales</taxon>
        <taxon>Thiotrichaceae</taxon>
        <taxon>Beggiatoa</taxon>
    </lineage>
</organism>
<evidence type="ECO:0000259" key="12">
    <source>
        <dbReference type="PROSITE" id="PS50113"/>
    </source>
</evidence>
<dbReference type="InterPro" id="IPR036097">
    <property type="entry name" value="HisK_dim/P_sf"/>
</dbReference>
<dbReference type="PANTHER" id="PTHR43547">
    <property type="entry name" value="TWO-COMPONENT HISTIDINE KINASE"/>
    <property type="match status" value="1"/>
</dbReference>
<dbReference type="InterPro" id="IPR013655">
    <property type="entry name" value="PAS_fold_3"/>
</dbReference>
<keyword evidence="13" id="KW-0418">Kinase</keyword>
<dbReference type="Gene3D" id="3.30.450.20">
    <property type="entry name" value="PAS domain"/>
    <property type="match status" value="1"/>
</dbReference>
<keyword evidence="14" id="KW-1185">Reference proteome</keyword>
<feature type="domain" description="PAC" evidence="12">
    <location>
        <begin position="220"/>
        <end position="272"/>
    </location>
</feature>
<evidence type="ECO:0000256" key="2">
    <source>
        <dbReference type="ARBA" id="ARBA00012438"/>
    </source>
</evidence>
<reference evidence="13 14" key="1">
    <citation type="submission" date="2011-11" db="EMBL/GenBank/DDBJ databases">
        <title>Improved High-Quality Draft sequence of Beggiatoa alba B18lD.</title>
        <authorList>
            <consortium name="US DOE Joint Genome Institute"/>
            <person name="Lucas S."/>
            <person name="Han J."/>
            <person name="Lapidus A."/>
            <person name="Cheng J.-F."/>
            <person name="Goodwin L."/>
            <person name="Pitluck S."/>
            <person name="Peters L."/>
            <person name="Mikhailova N."/>
            <person name="Held B."/>
            <person name="Detter J.C."/>
            <person name="Han C."/>
            <person name="Tapia R."/>
            <person name="Land M."/>
            <person name="Hauser L."/>
            <person name="Kyrpides N."/>
            <person name="Ivanova N."/>
            <person name="Pagani I."/>
            <person name="Samuel K."/>
            <person name="Teske A."/>
            <person name="Mueller J."/>
            <person name="Woyke T."/>
        </authorList>
    </citation>
    <scope>NUCLEOTIDE SEQUENCE [LARGE SCALE GENOMIC DNA]</scope>
    <source>
        <strain evidence="13 14">B18LD</strain>
    </source>
</reference>
<protein>
    <recommendedName>
        <fullName evidence="2">histidine kinase</fullName>
        <ecNumber evidence="2">2.7.13.3</ecNumber>
    </recommendedName>
</protein>
<dbReference type="EC" id="2.7.13.3" evidence="2"/>
<feature type="modified residue" description="4-aspartylphosphate" evidence="8">
    <location>
        <position position="583"/>
    </location>
</feature>
<keyword evidence="4" id="KW-0902">Two-component regulatory system</keyword>
<feature type="coiled-coil region" evidence="9">
    <location>
        <begin position="263"/>
        <end position="315"/>
    </location>
</feature>
<comment type="catalytic activity">
    <reaction evidence="1">
        <text>ATP + protein L-histidine = ADP + protein N-phospho-L-histidine.</text>
        <dbReference type="EC" id="2.7.13.3"/>
    </reaction>
</comment>
<dbReference type="eggNOG" id="COG2205">
    <property type="taxonomic scope" value="Bacteria"/>
</dbReference>
<dbReference type="Pfam" id="PF00072">
    <property type="entry name" value="Response_reg"/>
    <property type="match status" value="2"/>
</dbReference>
<evidence type="ECO:0000256" key="5">
    <source>
        <dbReference type="ARBA" id="ARBA00023015"/>
    </source>
</evidence>
<accession>I3CCK9</accession>
<dbReference type="RefSeq" id="WP_002683204.1">
    <property type="nucleotide sequence ID" value="NZ_JH600070.1"/>
</dbReference>
<dbReference type="SMART" id="SM00086">
    <property type="entry name" value="PAC"/>
    <property type="match status" value="1"/>
</dbReference>
<dbReference type="CDD" id="cd00156">
    <property type="entry name" value="REC"/>
    <property type="match status" value="1"/>
</dbReference>
<dbReference type="Gene3D" id="1.10.287.130">
    <property type="match status" value="1"/>
</dbReference>
<sequence>MTIIASEENAPLVLIVDDDATMRLLMRHTLKKAGFQVEEAGDGLPALQIFKEKKPDIILLDVMMPGMDGYKTCAEIRKLQGGEHIPILMVTGLDDMESINQAYEAGATDFITKPITYPLLGHRVRYVLRASQAMANVGKSQASLAHAQAIAHLGNWEWDMTNNSMFWSDEIYRILGCHHLAEKGVSHKPTLESFLACVHPDDQTPFSEHVEMAVKTGNPLSFDHRILMPDGKVRIVHEQGEIMMNEQGKAVLMNGTTQDITERKSVENELAQYRNHLEELVEKRTVELTAANAQLRKAKEQAEQANELKDKFVSLVAHDLRSPLAGIISALEYLYTDDEAPLNEDHQDIVRRLLEIGKSAIHLIEDVLNISRLKTGKLTPKPKFVDAQQKVEKTINNLRYLAKQKGVELVNNVPQGVRLFADIALLGEVIQNLASNAIKFCKKGDVINFYIPADRPTSIAVKDTGVGIPAENLPKLFKIEEKTSTTGTAGEKGTGFGLPFSQDIMFAHNGSLTVESELGKGTTFFINLPPVTPEVLIIDPTISERTALKQLLQHYAIHVLESDDKETGFNLAEKHQPHLIFCDLTDPDLQGDISALTQFKQNPATKEISLVMMSNLMDETILNKLVNMGVDDFLRKPLDNGEVIKRLETILLINPLPN</sequence>
<dbReference type="InterPro" id="IPR035965">
    <property type="entry name" value="PAS-like_dom_sf"/>
</dbReference>
<keyword evidence="7" id="KW-0804">Transcription</keyword>
<dbReference type="CDD" id="cd00082">
    <property type="entry name" value="HisKA"/>
    <property type="match status" value="1"/>
</dbReference>
<dbReference type="PROSITE" id="PS50109">
    <property type="entry name" value="HIS_KIN"/>
    <property type="match status" value="1"/>
</dbReference>
<evidence type="ECO:0000259" key="10">
    <source>
        <dbReference type="PROSITE" id="PS50109"/>
    </source>
</evidence>
<dbReference type="PRINTS" id="PR00344">
    <property type="entry name" value="BCTRLSENSOR"/>
</dbReference>
<dbReference type="Pfam" id="PF00512">
    <property type="entry name" value="HisKA"/>
    <property type="match status" value="1"/>
</dbReference>
<evidence type="ECO:0000259" key="11">
    <source>
        <dbReference type="PROSITE" id="PS50110"/>
    </source>
</evidence>
<dbReference type="GO" id="GO:0000155">
    <property type="term" value="F:phosphorelay sensor kinase activity"/>
    <property type="evidence" value="ECO:0007669"/>
    <property type="project" value="InterPro"/>
</dbReference>
<dbReference type="Gene3D" id="2.10.70.100">
    <property type="match status" value="1"/>
</dbReference>
<dbReference type="HOGENOM" id="CLU_000445_114_72_6"/>
<keyword evidence="13" id="KW-0808">Transferase</keyword>
<dbReference type="InterPro" id="IPR001610">
    <property type="entry name" value="PAC"/>
</dbReference>
<feature type="domain" description="Response regulatory" evidence="11">
    <location>
        <begin position="12"/>
        <end position="128"/>
    </location>
</feature>